<feature type="domain" description="GATA-type" evidence="3">
    <location>
        <begin position="236"/>
        <end position="297"/>
    </location>
</feature>
<dbReference type="InterPro" id="IPR000679">
    <property type="entry name" value="Znf_GATA"/>
</dbReference>
<dbReference type="SUPFAM" id="SSF57716">
    <property type="entry name" value="Glucocorticoid receptor-like (DNA-binding domain)"/>
    <property type="match status" value="1"/>
</dbReference>
<dbReference type="InterPro" id="IPR013088">
    <property type="entry name" value="Znf_NHR/GATA"/>
</dbReference>
<sequence>MTDYFGPPQLSNNIVSNSAASGTGDRIFYDEDAGSSAASTSPVGDLALSYPQSVNPTAACYAPTQVPFFMNTYDYYNGPAYNQAYVNQQAMPYTSSTSSEEHLYFTNGDINTTTPSPSSSMSSVYTSNVYLNNTRETPLLTDSAVHEHTEYTVTSPVFGSSYQKKKIANYQSAFSHLTLADPAALVSNDFSDKQHLETKKPGYFSSYKQHQNFHNQRQHEKSDVKKTHHIKKSSRSKGKKKCSNCHATDSPSWRRSICKSSKGDLVCNACGLYEKTAKRKRMLVTNDDGLTKVVRKRDPRGFCCSKCGAKDSTRWRKLHDNTVHCEKCVRGRR</sequence>
<dbReference type="EMBL" id="JAEPRC010001174">
    <property type="protein sequence ID" value="KAG2189806.1"/>
    <property type="molecule type" value="Genomic_DNA"/>
</dbReference>
<dbReference type="GO" id="GO:0008270">
    <property type="term" value="F:zinc ion binding"/>
    <property type="evidence" value="ECO:0007669"/>
    <property type="project" value="UniProtKB-KW"/>
</dbReference>
<dbReference type="SMART" id="SM00401">
    <property type="entry name" value="ZnF_GATA"/>
    <property type="match status" value="1"/>
</dbReference>
<proteinExistence type="predicted"/>
<keyword evidence="1" id="KW-0863">Zinc-finger</keyword>
<dbReference type="GO" id="GO:0043565">
    <property type="term" value="F:sequence-specific DNA binding"/>
    <property type="evidence" value="ECO:0007669"/>
    <property type="project" value="InterPro"/>
</dbReference>
<protein>
    <recommendedName>
        <fullName evidence="3">GATA-type domain-containing protein</fullName>
    </recommendedName>
</protein>
<feature type="domain" description="GATA-type" evidence="3">
    <location>
        <begin position="298"/>
        <end position="328"/>
    </location>
</feature>
<accession>A0A8H7QCF2</accession>
<dbReference type="Pfam" id="PF00320">
    <property type="entry name" value="GATA"/>
    <property type="match status" value="1"/>
</dbReference>
<evidence type="ECO:0000313" key="4">
    <source>
        <dbReference type="EMBL" id="KAG2189806.1"/>
    </source>
</evidence>
<dbReference type="OrthoDB" id="515401at2759"/>
<name>A0A8H7QCF2_9FUNG</name>
<dbReference type="AlphaFoldDB" id="A0A8H7QCF2"/>
<evidence type="ECO:0000256" key="1">
    <source>
        <dbReference type="PROSITE-ProRule" id="PRU00094"/>
    </source>
</evidence>
<feature type="region of interest" description="Disordered" evidence="2">
    <location>
        <begin position="215"/>
        <end position="243"/>
    </location>
</feature>
<organism evidence="4 5">
    <name type="scientific">Mucor plumbeus</name>
    <dbReference type="NCBI Taxonomy" id="97098"/>
    <lineage>
        <taxon>Eukaryota</taxon>
        <taxon>Fungi</taxon>
        <taxon>Fungi incertae sedis</taxon>
        <taxon>Mucoromycota</taxon>
        <taxon>Mucoromycotina</taxon>
        <taxon>Mucoromycetes</taxon>
        <taxon>Mucorales</taxon>
        <taxon>Mucorineae</taxon>
        <taxon>Mucoraceae</taxon>
        <taxon>Mucor</taxon>
    </lineage>
</organism>
<dbReference type="Proteomes" id="UP000650833">
    <property type="component" value="Unassembled WGS sequence"/>
</dbReference>
<evidence type="ECO:0000259" key="3">
    <source>
        <dbReference type="PROSITE" id="PS50114"/>
    </source>
</evidence>
<evidence type="ECO:0000256" key="2">
    <source>
        <dbReference type="SAM" id="MobiDB-lite"/>
    </source>
</evidence>
<dbReference type="CDD" id="cd00202">
    <property type="entry name" value="ZnF_GATA"/>
    <property type="match status" value="1"/>
</dbReference>
<feature type="compositionally biased region" description="Basic residues" evidence="2">
    <location>
        <begin position="226"/>
        <end position="243"/>
    </location>
</feature>
<gene>
    <name evidence="4" type="ORF">INT46_007915</name>
</gene>
<keyword evidence="1" id="KW-0479">Metal-binding</keyword>
<dbReference type="PROSITE" id="PS50114">
    <property type="entry name" value="GATA_ZN_FINGER_2"/>
    <property type="match status" value="2"/>
</dbReference>
<evidence type="ECO:0000313" key="5">
    <source>
        <dbReference type="Proteomes" id="UP000650833"/>
    </source>
</evidence>
<keyword evidence="5" id="KW-1185">Reference proteome</keyword>
<dbReference type="Gene3D" id="3.30.50.10">
    <property type="entry name" value="Erythroid Transcription Factor GATA-1, subunit A"/>
    <property type="match status" value="1"/>
</dbReference>
<dbReference type="GO" id="GO:0006355">
    <property type="term" value="P:regulation of DNA-templated transcription"/>
    <property type="evidence" value="ECO:0007669"/>
    <property type="project" value="InterPro"/>
</dbReference>
<keyword evidence="1" id="KW-0862">Zinc</keyword>
<reference evidence="4" key="1">
    <citation type="submission" date="2020-12" db="EMBL/GenBank/DDBJ databases">
        <title>Metabolic potential, ecology and presence of endohyphal bacteria is reflected in genomic diversity of Mucoromycotina.</title>
        <authorList>
            <person name="Muszewska A."/>
            <person name="Okrasinska A."/>
            <person name="Steczkiewicz K."/>
            <person name="Drgas O."/>
            <person name="Orlowska M."/>
            <person name="Perlinska-Lenart U."/>
            <person name="Aleksandrzak-Piekarczyk T."/>
            <person name="Szatraj K."/>
            <person name="Zielenkiewicz U."/>
            <person name="Pilsyk S."/>
            <person name="Malc E."/>
            <person name="Mieczkowski P."/>
            <person name="Kruszewska J.S."/>
            <person name="Biernat P."/>
            <person name="Pawlowska J."/>
        </authorList>
    </citation>
    <scope>NUCLEOTIDE SEQUENCE</scope>
    <source>
        <strain evidence="4">CBS 226.32</strain>
    </source>
</reference>
<comment type="caution">
    <text evidence="4">The sequence shown here is derived from an EMBL/GenBank/DDBJ whole genome shotgun (WGS) entry which is preliminary data.</text>
</comment>